<evidence type="ECO:0000313" key="2">
    <source>
        <dbReference type="Proteomes" id="UP000257109"/>
    </source>
</evidence>
<evidence type="ECO:0000313" key="1">
    <source>
        <dbReference type="EMBL" id="RDX70966.1"/>
    </source>
</evidence>
<dbReference type="AlphaFoldDB" id="A0A371EY56"/>
<feature type="non-terminal residue" evidence="1">
    <location>
        <position position="113"/>
    </location>
</feature>
<sequence>MQIGLLANTVSQLQSARSSNLPLQTIPNLRGNASAHTLRSGKKFPQPAPQQKDVEFKFDLPCIEAFQELKSRLTLINSFLVLTLGHSSQGHSVFEVRDAGKNFSRKVRFMSPQ</sequence>
<feature type="non-terminal residue" evidence="1">
    <location>
        <position position="1"/>
    </location>
</feature>
<gene>
    <name evidence="1" type="ORF">CR513_49729</name>
</gene>
<name>A0A371EY56_MUCPR</name>
<dbReference type="EMBL" id="QJKJ01011516">
    <property type="protein sequence ID" value="RDX70966.1"/>
    <property type="molecule type" value="Genomic_DNA"/>
</dbReference>
<keyword evidence="2" id="KW-1185">Reference proteome</keyword>
<protein>
    <submittedName>
        <fullName evidence="1">Uncharacterized protein</fullName>
    </submittedName>
</protein>
<comment type="caution">
    <text evidence="1">The sequence shown here is derived from an EMBL/GenBank/DDBJ whole genome shotgun (WGS) entry which is preliminary data.</text>
</comment>
<dbReference type="Proteomes" id="UP000257109">
    <property type="component" value="Unassembled WGS sequence"/>
</dbReference>
<reference evidence="1" key="1">
    <citation type="submission" date="2018-05" db="EMBL/GenBank/DDBJ databases">
        <title>Draft genome of Mucuna pruriens seed.</title>
        <authorList>
            <person name="Nnadi N.E."/>
            <person name="Vos R."/>
            <person name="Hasami M.H."/>
            <person name="Devisetty U.K."/>
            <person name="Aguiy J.C."/>
        </authorList>
    </citation>
    <scope>NUCLEOTIDE SEQUENCE [LARGE SCALE GENOMIC DNA]</scope>
    <source>
        <strain evidence="1">JCA_2017</strain>
    </source>
</reference>
<proteinExistence type="predicted"/>
<organism evidence="1 2">
    <name type="scientific">Mucuna pruriens</name>
    <name type="common">Velvet bean</name>
    <name type="synonym">Dolichos pruriens</name>
    <dbReference type="NCBI Taxonomy" id="157652"/>
    <lineage>
        <taxon>Eukaryota</taxon>
        <taxon>Viridiplantae</taxon>
        <taxon>Streptophyta</taxon>
        <taxon>Embryophyta</taxon>
        <taxon>Tracheophyta</taxon>
        <taxon>Spermatophyta</taxon>
        <taxon>Magnoliopsida</taxon>
        <taxon>eudicotyledons</taxon>
        <taxon>Gunneridae</taxon>
        <taxon>Pentapetalae</taxon>
        <taxon>rosids</taxon>
        <taxon>fabids</taxon>
        <taxon>Fabales</taxon>
        <taxon>Fabaceae</taxon>
        <taxon>Papilionoideae</taxon>
        <taxon>50 kb inversion clade</taxon>
        <taxon>NPAAA clade</taxon>
        <taxon>indigoferoid/millettioid clade</taxon>
        <taxon>Phaseoleae</taxon>
        <taxon>Mucuna</taxon>
    </lineage>
</organism>
<accession>A0A371EY56</accession>
<dbReference type="OrthoDB" id="1750742at2759"/>